<comment type="caution">
    <text evidence="2">The sequence shown here is derived from an EMBL/GenBank/DDBJ whole genome shotgun (WGS) entry which is preliminary data.</text>
</comment>
<dbReference type="EMBL" id="JACXAE010000034">
    <property type="protein sequence ID" value="MBD2772070.1"/>
    <property type="molecule type" value="Genomic_DNA"/>
</dbReference>
<name>A0A8J6XBE3_9CYAN</name>
<proteinExistence type="predicted"/>
<dbReference type="Pfam" id="PF02195">
    <property type="entry name" value="ParB_N"/>
    <property type="match status" value="1"/>
</dbReference>
<evidence type="ECO:0000313" key="3">
    <source>
        <dbReference type="Proteomes" id="UP000629098"/>
    </source>
</evidence>
<dbReference type="AlphaFoldDB" id="A0A8J6XBE3"/>
<dbReference type="InterPro" id="IPR003115">
    <property type="entry name" value="ParB_N"/>
</dbReference>
<evidence type="ECO:0000259" key="1">
    <source>
        <dbReference type="Pfam" id="PF02195"/>
    </source>
</evidence>
<organism evidence="2 3">
    <name type="scientific">Iningainema tapete BLCC-T55</name>
    <dbReference type="NCBI Taxonomy" id="2748662"/>
    <lineage>
        <taxon>Bacteria</taxon>
        <taxon>Bacillati</taxon>
        <taxon>Cyanobacteriota</taxon>
        <taxon>Cyanophyceae</taxon>
        <taxon>Nostocales</taxon>
        <taxon>Scytonemataceae</taxon>
        <taxon>Iningainema tapete</taxon>
    </lineage>
</organism>
<keyword evidence="3" id="KW-1185">Reference proteome</keyword>
<dbReference type="Proteomes" id="UP000629098">
    <property type="component" value="Unassembled WGS sequence"/>
</dbReference>
<dbReference type="RefSeq" id="WP_190826357.1">
    <property type="nucleotide sequence ID" value="NZ_CAWPPI010000034.1"/>
</dbReference>
<protein>
    <submittedName>
        <fullName evidence="2">ParB N-terminal domain-containing protein</fullName>
    </submittedName>
</protein>
<gene>
    <name evidence="2" type="ORF">ICL16_08215</name>
</gene>
<dbReference type="InterPro" id="IPR036086">
    <property type="entry name" value="ParB/Sulfiredoxin_sf"/>
</dbReference>
<sequence length="391" mass="44780">MLCLDNRQILHLPPGELVIHHKLIEIYGENENRHKLEESIKREGIITPLEVSTRTGANVVLSGKCRLQIARKLDLPKVPVMIGDYADSEEEIDMLFALNLHRDEKTYFQKFVEGKYFESILRPQAKARQIEGASYARQALLLSNLTKAEDASNSQESERINVRAVVADNLQISTGSYSKGKKVFEFISQLASEGKLQAANALQRELNRSIDAAYKFICYERRGEVLDVIESGEVSTIRDGLGLVRQGFRNPFRGFEVGQVYQFKKEQRSGLGRSGRVIKITNEFIEFGFRNFKNNYLETMSIRPQNVDATLQEEPSMQERERILRLLEKLGSIYPVRVSLTQMLNFPHLTLEEERYLTLLETGKLEEMIDQRKIEFGIQARNENTGDFLAA</sequence>
<accession>A0A8J6XBE3</accession>
<feature type="domain" description="ParB-like N-terminal" evidence="1">
    <location>
        <begin position="33"/>
        <end position="91"/>
    </location>
</feature>
<reference evidence="2" key="1">
    <citation type="submission" date="2020-09" db="EMBL/GenBank/DDBJ databases">
        <title>Iningainema tapete sp. nov. (Scytonemataceae, Cyanobacteria) from greenhouses in central Florida (USA) produces two types of nodularin with biosynthetic potential for microcystin-LR and anabaenopeptins.</title>
        <authorList>
            <person name="Berthold D.E."/>
            <person name="Lefler F.W."/>
            <person name="Huang I.-S."/>
            <person name="Abdulla H."/>
            <person name="Zimba P.V."/>
            <person name="Laughinghouse H.D. IV."/>
        </authorList>
    </citation>
    <scope>NUCLEOTIDE SEQUENCE</scope>
    <source>
        <strain evidence="2">BLCCT55</strain>
    </source>
</reference>
<dbReference type="Gene3D" id="3.90.1530.10">
    <property type="entry name" value="Conserved hypothetical protein from pyrococcus furiosus pfu- 392566-001, ParB domain"/>
    <property type="match status" value="1"/>
</dbReference>
<dbReference type="SUPFAM" id="SSF110849">
    <property type="entry name" value="ParB/Sulfiredoxin"/>
    <property type="match status" value="1"/>
</dbReference>
<evidence type="ECO:0000313" key="2">
    <source>
        <dbReference type="EMBL" id="MBD2772070.1"/>
    </source>
</evidence>